<dbReference type="Gene3D" id="2.160.20.80">
    <property type="entry name" value="E3 ubiquitin-protein ligase SopA"/>
    <property type="match status" value="1"/>
</dbReference>
<reference evidence="1 2" key="1">
    <citation type="submission" date="2019-10" db="EMBL/GenBank/DDBJ databases">
        <title>Prolixibacter strains distinguished by the presence of nitrate reductase genes were adept at nitrate-dependent anaerobic corrosion of metallic iron and carbon steel.</title>
        <authorList>
            <person name="Iino T."/>
            <person name="Shono N."/>
            <person name="Ito K."/>
            <person name="Nakamura R."/>
            <person name="Sueoka K."/>
            <person name="Harayama S."/>
            <person name="Ohkuma M."/>
        </authorList>
    </citation>
    <scope>NUCLEOTIDE SEQUENCE [LARGE SCALE GENOMIC DNA]</scope>
    <source>
        <strain evidence="1 2">JCM 13498</strain>
    </source>
</reference>
<dbReference type="AlphaFoldDB" id="A0A5M4AWM4"/>
<dbReference type="Pfam" id="PF00805">
    <property type="entry name" value="Pentapeptide"/>
    <property type="match status" value="1"/>
</dbReference>
<dbReference type="RefSeq" id="WP_025863207.1">
    <property type="nucleotide sequence ID" value="NZ_BLAX01000001.1"/>
</dbReference>
<dbReference type="InterPro" id="IPR001646">
    <property type="entry name" value="5peptide_repeat"/>
</dbReference>
<name>A0A5M4AWM4_9BACT</name>
<dbReference type="Proteomes" id="UP000391834">
    <property type="component" value="Unassembled WGS sequence"/>
</dbReference>
<dbReference type="InterPro" id="IPR052949">
    <property type="entry name" value="PA_immunity-related"/>
</dbReference>
<keyword evidence="2" id="KW-1185">Reference proteome</keyword>
<dbReference type="PANTHER" id="PTHR42999">
    <property type="entry name" value="ANTIBIOTIC RESISTANCE PROTEIN MCBG"/>
    <property type="match status" value="1"/>
</dbReference>
<dbReference type="SUPFAM" id="SSF141571">
    <property type="entry name" value="Pentapeptide repeat-like"/>
    <property type="match status" value="1"/>
</dbReference>
<evidence type="ECO:0000313" key="2">
    <source>
        <dbReference type="Proteomes" id="UP000391834"/>
    </source>
</evidence>
<dbReference type="PANTHER" id="PTHR42999:SF1">
    <property type="entry name" value="PENTAPEPTIDE REPEAT-CONTAINING PROTEIN"/>
    <property type="match status" value="1"/>
</dbReference>
<accession>A0A5M4AWM4</accession>
<organism evidence="1 2">
    <name type="scientific">Prolixibacter bellariivorans</name>
    <dbReference type="NCBI Taxonomy" id="314319"/>
    <lineage>
        <taxon>Bacteria</taxon>
        <taxon>Pseudomonadati</taxon>
        <taxon>Bacteroidota</taxon>
        <taxon>Bacteroidia</taxon>
        <taxon>Marinilabiliales</taxon>
        <taxon>Prolixibacteraceae</taxon>
        <taxon>Prolixibacter</taxon>
    </lineage>
</organism>
<gene>
    <name evidence="1" type="ORF">PbJCM13498_11780</name>
</gene>
<dbReference type="Pfam" id="PF13599">
    <property type="entry name" value="Pentapeptide_4"/>
    <property type="match status" value="1"/>
</dbReference>
<comment type="caution">
    <text evidence="1">The sequence shown here is derived from an EMBL/GenBank/DDBJ whole genome shotgun (WGS) entry which is preliminary data.</text>
</comment>
<proteinExistence type="predicted"/>
<evidence type="ECO:0000313" key="1">
    <source>
        <dbReference type="EMBL" id="GET32315.1"/>
    </source>
</evidence>
<protein>
    <submittedName>
        <fullName evidence="1">Pentapeptide repeat protein</fullName>
    </submittedName>
</protein>
<dbReference type="EMBL" id="BLAX01000001">
    <property type="protein sequence ID" value="GET32315.1"/>
    <property type="molecule type" value="Genomic_DNA"/>
</dbReference>
<sequence length="190" mass="21715">MKEAEHDNQVFDGIDYSRQTIGGEEYYDCTFRNCNLSEANLSNSDFNDCIFENCNLSLVKLANTGLKTVSFKNCKLIGIDFNSCNPFLLNVKFSKCQLDYAGLYQMKLKETTFEECSLVEANFSESDLTNASFRECDLSNAIFDFTDLTNADFRNAHHYTIDPERNKMKQAKFSHFGLAGLLGKYDLRIE</sequence>
<dbReference type="OrthoDB" id="67652at2"/>